<evidence type="ECO:0000256" key="1">
    <source>
        <dbReference type="ARBA" id="ARBA00004418"/>
    </source>
</evidence>
<sequence>MSVRRPPLTDPRAQALVRAASRSRSSGLTRRGLLLGALGTAGAGAVLAACGAPAKGSGAGSGTAGLVRWANWSYYLDTDESGTTHPTLEEFTARTGIRAEYTEAIEDNDTFWDSISGTLEAGKDIGYDIVTLTNYKAAQMIEEGFAEELDRSRIPNAANLVEELSLVDFDLGRTHSLTWQSGFAGLAWAKDQVPRGLHTLSDLWAPELAGRVEVLSEMRDTMGLILLDLGVDPGGSWGDTEFYMALEVLRDKIDTGHVRKVSGASYTDGLVAGDTVAVIGWSGDITALNYENADRFEFALPEAGGTLWSDNLLIPTGSPHKADAEDLINFYYDPEVAAQVAAWVNYITPVQGAQEAMVAIDPELAQDPMIFPDEATLRQAHVFRTLAPDEDARFTAEFAAVIGG</sequence>
<dbReference type="PANTHER" id="PTHR30222:SF17">
    <property type="entry name" value="SPERMIDINE_PUTRESCINE-BINDING PERIPLASMIC PROTEIN"/>
    <property type="match status" value="1"/>
</dbReference>
<accession>A0A512PBE3</accession>
<dbReference type="Gene3D" id="3.40.190.10">
    <property type="entry name" value="Periplasmic binding protein-like II"/>
    <property type="match status" value="2"/>
</dbReference>
<dbReference type="SUPFAM" id="SSF53850">
    <property type="entry name" value="Periplasmic binding protein-like II"/>
    <property type="match status" value="1"/>
</dbReference>
<dbReference type="InterPro" id="IPR001188">
    <property type="entry name" value="Sperm_putr-bd"/>
</dbReference>
<evidence type="ECO:0000256" key="3">
    <source>
        <dbReference type="ARBA" id="ARBA00022729"/>
    </source>
</evidence>
<comment type="caution">
    <text evidence="5">The sequence shown here is derived from an EMBL/GenBank/DDBJ whole genome shotgun (WGS) entry which is preliminary data.</text>
</comment>
<dbReference type="OrthoDB" id="9813777at2"/>
<dbReference type="Proteomes" id="UP000321798">
    <property type="component" value="Unassembled WGS sequence"/>
</dbReference>
<keyword evidence="4" id="KW-0574">Periplasm</keyword>
<gene>
    <name evidence="5" type="ORF">CSO01_12460</name>
</gene>
<name>A0A512PBE3_9CELL</name>
<dbReference type="InterPro" id="IPR006059">
    <property type="entry name" value="SBP"/>
</dbReference>
<dbReference type="GO" id="GO:0019808">
    <property type="term" value="F:polyamine binding"/>
    <property type="evidence" value="ECO:0007669"/>
    <property type="project" value="InterPro"/>
</dbReference>
<dbReference type="PANTHER" id="PTHR30222">
    <property type="entry name" value="SPERMIDINE/PUTRESCINE-BINDING PERIPLASMIC PROTEIN"/>
    <property type="match status" value="1"/>
</dbReference>
<proteinExistence type="predicted"/>
<evidence type="ECO:0000313" key="5">
    <source>
        <dbReference type="EMBL" id="GEP68531.1"/>
    </source>
</evidence>
<keyword evidence="6" id="KW-1185">Reference proteome</keyword>
<dbReference type="GO" id="GO:0042597">
    <property type="term" value="C:periplasmic space"/>
    <property type="evidence" value="ECO:0007669"/>
    <property type="project" value="UniProtKB-SubCell"/>
</dbReference>
<evidence type="ECO:0000256" key="4">
    <source>
        <dbReference type="ARBA" id="ARBA00022764"/>
    </source>
</evidence>
<dbReference type="PROSITE" id="PS51318">
    <property type="entry name" value="TAT"/>
    <property type="match status" value="1"/>
</dbReference>
<evidence type="ECO:0000313" key="6">
    <source>
        <dbReference type="Proteomes" id="UP000321798"/>
    </source>
</evidence>
<dbReference type="PRINTS" id="PR00909">
    <property type="entry name" value="SPERMDNBNDNG"/>
</dbReference>
<dbReference type="AlphaFoldDB" id="A0A512PBE3"/>
<keyword evidence="3" id="KW-0732">Signal</keyword>
<dbReference type="EMBL" id="BKAL01000003">
    <property type="protein sequence ID" value="GEP68531.1"/>
    <property type="molecule type" value="Genomic_DNA"/>
</dbReference>
<reference evidence="5 6" key="1">
    <citation type="submission" date="2019-07" db="EMBL/GenBank/DDBJ databases">
        <title>Whole genome shotgun sequence of Cellulomonas soli NBRC 109434.</title>
        <authorList>
            <person name="Hosoyama A."/>
            <person name="Uohara A."/>
            <person name="Ohji S."/>
            <person name="Ichikawa N."/>
        </authorList>
    </citation>
    <scope>NUCLEOTIDE SEQUENCE [LARGE SCALE GENOMIC DNA]</scope>
    <source>
        <strain evidence="5 6">NBRC 109434</strain>
    </source>
</reference>
<dbReference type="GO" id="GO:0015846">
    <property type="term" value="P:polyamine transport"/>
    <property type="evidence" value="ECO:0007669"/>
    <property type="project" value="InterPro"/>
</dbReference>
<organism evidence="5 6">
    <name type="scientific">Cellulomonas soli</name>
    <dbReference type="NCBI Taxonomy" id="931535"/>
    <lineage>
        <taxon>Bacteria</taxon>
        <taxon>Bacillati</taxon>
        <taxon>Actinomycetota</taxon>
        <taxon>Actinomycetes</taxon>
        <taxon>Micrococcales</taxon>
        <taxon>Cellulomonadaceae</taxon>
        <taxon>Cellulomonas</taxon>
    </lineage>
</organism>
<evidence type="ECO:0000256" key="2">
    <source>
        <dbReference type="ARBA" id="ARBA00022448"/>
    </source>
</evidence>
<comment type="subcellular location">
    <subcellularLocation>
        <location evidence="1">Periplasm</location>
    </subcellularLocation>
</comment>
<protein>
    <submittedName>
        <fullName evidence="5">ABC transporter substrate-binding protein</fullName>
    </submittedName>
</protein>
<keyword evidence="2" id="KW-0813">Transport</keyword>
<dbReference type="InterPro" id="IPR006311">
    <property type="entry name" value="TAT_signal"/>
</dbReference>
<dbReference type="CDD" id="cd13590">
    <property type="entry name" value="PBP2_PotD_PotF_like"/>
    <property type="match status" value="1"/>
</dbReference>
<dbReference type="RefSeq" id="WP_146952265.1">
    <property type="nucleotide sequence ID" value="NZ_BAABBJ010000009.1"/>
</dbReference>
<dbReference type="Pfam" id="PF13416">
    <property type="entry name" value="SBP_bac_8"/>
    <property type="match status" value="1"/>
</dbReference>